<evidence type="ECO:0000313" key="3">
    <source>
        <dbReference type="Proteomes" id="UP000037848"/>
    </source>
</evidence>
<dbReference type="PROSITE" id="PS51257">
    <property type="entry name" value="PROKAR_LIPOPROTEIN"/>
    <property type="match status" value="1"/>
</dbReference>
<name>A0A0N1MRV1_9GAMM</name>
<feature type="signal peptide" evidence="1">
    <location>
        <begin position="1"/>
        <end position="19"/>
    </location>
</feature>
<evidence type="ECO:0000313" key="2">
    <source>
        <dbReference type="EMBL" id="KPH56664.1"/>
    </source>
</evidence>
<feature type="chain" id="PRO_5005878158" description="Lipoprotein" evidence="1">
    <location>
        <begin position="20"/>
        <end position="168"/>
    </location>
</feature>
<organism evidence="2 3">
    <name type="scientific">Pseudoalteromonas porphyrae</name>
    <dbReference type="NCBI Taxonomy" id="187330"/>
    <lineage>
        <taxon>Bacteria</taxon>
        <taxon>Pseudomonadati</taxon>
        <taxon>Pseudomonadota</taxon>
        <taxon>Gammaproteobacteria</taxon>
        <taxon>Alteromonadales</taxon>
        <taxon>Pseudoalteromonadaceae</taxon>
        <taxon>Pseudoalteromonas</taxon>
    </lineage>
</organism>
<keyword evidence="3" id="KW-1185">Reference proteome</keyword>
<keyword evidence="1" id="KW-0732">Signal</keyword>
<dbReference type="RefSeq" id="WP_054456136.1">
    <property type="nucleotide sequence ID" value="NZ_LHPH01000041.1"/>
</dbReference>
<sequence>MKNYKLFFLSALVALSGCAGPKAKDLRTPDSVYQINLKDDIDYIHHQGLMKIEYTYTLKSGAYVGSFLGKNGTYYQCEGRCVEVLCPEVPFNNGSFEGGLWVSNEEPKTYRFYTVINDDKEIGSEQGMLVRGLVLLDVDRLSKGPKISDESIVESLSVALKNKILKAN</sequence>
<comment type="caution">
    <text evidence="2">The sequence shown here is derived from an EMBL/GenBank/DDBJ whole genome shotgun (WGS) entry which is preliminary data.</text>
</comment>
<evidence type="ECO:0008006" key="4">
    <source>
        <dbReference type="Google" id="ProtNLM"/>
    </source>
</evidence>
<proteinExistence type="predicted"/>
<protein>
    <recommendedName>
        <fullName evidence="4">Lipoprotein</fullName>
    </recommendedName>
</protein>
<dbReference type="Proteomes" id="UP000037848">
    <property type="component" value="Unassembled WGS sequence"/>
</dbReference>
<dbReference type="EMBL" id="LHPH01000041">
    <property type="protein sequence ID" value="KPH56664.1"/>
    <property type="molecule type" value="Genomic_DNA"/>
</dbReference>
<dbReference type="PATRIC" id="fig|187330.3.peg.3105"/>
<dbReference type="AlphaFoldDB" id="A0A0N1MRV1"/>
<accession>A0A0N1MRV1</accession>
<gene>
    <name evidence="2" type="ORF">ADS77_20860</name>
</gene>
<evidence type="ECO:0000256" key="1">
    <source>
        <dbReference type="SAM" id="SignalP"/>
    </source>
</evidence>
<reference evidence="2 3" key="1">
    <citation type="submission" date="2015-08" db="EMBL/GenBank/DDBJ databases">
        <title>Draft Genome Sequence of Pseudoalteromonas porphyrae UCD-SED14.</title>
        <authorList>
            <person name="Coil D.A."/>
            <person name="Jospin G."/>
            <person name="Lee R.D."/>
            <person name="Eisen J.A."/>
        </authorList>
    </citation>
    <scope>NUCLEOTIDE SEQUENCE [LARGE SCALE GENOMIC DNA]</scope>
    <source>
        <strain evidence="2 3">UCD-SED14</strain>
    </source>
</reference>